<protein>
    <submittedName>
        <fullName evidence="2">RHS repeat-associated core domain-containing protein</fullName>
    </submittedName>
</protein>
<feature type="region of interest" description="Disordered" evidence="1">
    <location>
        <begin position="370"/>
        <end position="390"/>
    </location>
</feature>
<reference evidence="2" key="1">
    <citation type="submission" date="2023-09" db="EMBL/GenBank/DDBJ databases">
        <title>First report of Pseudomonas coleopterorum DJ13 causing leaf spot on Rhododendron pulchrum Sweet in China.</title>
        <authorList>
            <person name="Zhang Y."/>
        </authorList>
    </citation>
    <scope>NUCLEOTIDE SEQUENCE</scope>
    <source>
        <strain evidence="2">DJ13</strain>
    </source>
</reference>
<dbReference type="Gene3D" id="2.180.10.10">
    <property type="entry name" value="RHS repeat-associated core"/>
    <property type="match status" value="1"/>
</dbReference>
<dbReference type="NCBIfam" id="TIGR03696">
    <property type="entry name" value="Rhs_assc_core"/>
    <property type="match status" value="1"/>
</dbReference>
<feature type="compositionally biased region" description="Polar residues" evidence="1">
    <location>
        <begin position="370"/>
        <end position="380"/>
    </location>
</feature>
<gene>
    <name evidence="2" type="ORF">RI108_02080</name>
</gene>
<dbReference type="Proteomes" id="UP001258207">
    <property type="component" value="Chromosome"/>
</dbReference>
<evidence type="ECO:0000313" key="3">
    <source>
        <dbReference type="Proteomes" id="UP001258207"/>
    </source>
</evidence>
<name>A0AAJ6MU20_9PSED</name>
<accession>A0AAJ6MU20</accession>
<evidence type="ECO:0000313" key="2">
    <source>
        <dbReference type="EMBL" id="WNC10243.1"/>
    </source>
</evidence>
<proteinExistence type="predicted"/>
<evidence type="ECO:0000256" key="1">
    <source>
        <dbReference type="SAM" id="MobiDB-lite"/>
    </source>
</evidence>
<dbReference type="InterPro" id="IPR022385">
    <property type="entry name" value="Rhs_assc_core"/>
</dbReference>
<dbReference type="EMBL" id="CP134081">
    <property type="protein sequence ID" value="WNC10243.1"/>
    <property type="molecule type" value="Genomic_DNA"/>
</dbReference>
<dbReference type="PANTHER" id="PTHR32305">
    <property type="match status" value="1"/>
</dbReference>
<organism evidence="2 3">
    <name type="scientific">Pseudomonas coleopterorum</name>
    <dbReference type="NCBI Taxonomy" id="1605838"/>
    <lineage>
        <taxon>Bacteria</taxon>
        <taxon>Pseudomonadati</taxon>
        <taxon>Pseudomonadota</taxon>
        <taxon>Gammaproteobacteria</taxon>
        <taxon>Pseudomonadales</taxon>
        <taxon>Pseudomonadaceae</taxon>
        <taxon>Pseudomonas</taxon>
    </lineage>
</organism>
<dbReference type="AlphaFoldDB" id="A0AAJ6MU20"/>
<sequence>MSLLQSFNEQIKIHARTPGLMVTDPRGLVLRTVGYCRREPEAIAQPRVHAHWYDAAARPIAQWDPRQFAHFQNARSETPNQQTVFSLSGMPLQQRSVDAGWKVIVHDVQGRVSDSWNSNGTHTHTSYDHFSRLSATIVTDALGAARTVQRLSYWAIDQAHAAANLCGAISRHDDESGTLHFDAYTQHGQLTVQRRRMLLSTLPPDWPESESARDALLEPDCVYTTATCFDAVGAVLRMTDAKGNRHDHRYDLSGLDRSSQLRTAAGVVHDLANVIHYNAHAQLVSQTYGNGIETRHEYCDRTQRLTRLCSRRASGERLQDLRYEHDPAGSVLAITDASQAVRHFANQRTEPVSRFTYDSLGQLIAATGRESANATAQSPQLPELQPLSDDPSLLRNYTQTFVYDEAGNLTQLRHVNGHRNWTRHMAVARFSNRVLPERDGVIPDEAQVIAGFDSNGNLQQLEPGQQLVWDSYSQLHKVTSVVRNDGLDDCERYIYGSDGQRVRKLTSAQVKSVTHSAQVRYLPGLEIRTDSRSGEELHVVITQAGHGNVRMLHWEAGKPSALANDQLRYRLDNHLGSASLEVDAQARLLSREEYYPFGGTACRAGRNALEAKYKIIRYSGKERDASGLYYYGSRYYAPWLQRWINPDPSGDIDGLNLYCMVGNDPINKVDHHGTNGDEPSTGKPKKPSMVDDFLLGVVQMGGALNVGLSRRGSRRDAAAQRQQHTEQKLLADRAMQRKFSLLMSMLALTKINTGAADESLHNMEDKGDLALALGHRMGAIVLSNVSSSGTGMLVGAATGLMTGGPVGAVAGAVIGGVVGKGVSIATDKAMEKSGVKPQLQLRTGSLNPHSVKHEGIYHKESLAGKFAYKLRGFYPDSKKNAVNLGLELTKQVGSKLAGPAGIAVKIGVDAAKAGYETAQVLDGKNLDKVQRLADDAPKLMRELYERTVEVANYYGTDQTDPGQRINSITLGDLARKMGKAMDRISATQSNAQAYIHAHRNTRNAA</sequence>
<dbReference type="RefSeq" id="WP_310792217.1">
    <property type="nucleotide sequence ID" value="NZ_CP134081.1"/>
</dbReference>
<dbReference type="InterPro" id="IPR050708">
    <property type="entry name" value="T6SS_VgrG/RHS"/>
</dbReference>
<dbReference type="PANTHER" id="PTHR32305:SF15">
    <property type="entry name" value="PROTEIN RHSA-RELATED"/>
    <property type="match status" value="1"/>
</dbReference>